<dbReference type="SUPFAM" id="SSF55797">
    <property type="entry name" value="PR-1-like"/>
    <property type="match status" value="1"/>
</dbReference>
<sequence>MHIFISKNYISFITFSILFYQYQAFESNVKSDDFESLNLFQNDLSSKNIIKYDSIISSLNRNKETNYLQKRQASLKSAQEKSKKIPTRKPLQSKITTRKKPFPRKTTPRKTTYRKITPRKTSQKPLMQKTTHKAPPKNKITTKPIKKPKVTTTEKPDVLKKFLKKTIDDINKLRAKFKRKALEVDNKLVMEAQKYSDNFASFKPELDHNKQEGQLRYICPIIYIDIFDAVKQWTSNNSNKIIDNSGEKFQYPEFGQLIAKKSTKIGCGISENRAFIVIFCKIQPTFNLNDKDYEEEVKNSSN</sequence>
<name>A0A0K0FS35_STRVS</name>
<accession>A0A0K0FS35</accession>
<dbReference type="Gene3D" id="3.40.33.10">
    <property type="entry name" value="CAP"/>
    <property type="match status" value="1"/>
</dbReference>
<dbReference type="Pfam" id="PF00188">
    <property type="entry name" value="CAP"/>
    <property type="match status" value="1"/>
</dbReference>
<evidence type="ECO:0000259" key="2">
    <source>
        <dbReference type="SMART" id="SM00198"/>
    </source>
</evidence>
<dbReference type="InterPro" id="IPR014044">
    <property type="entry name" value="CAP_dom"/>
</dbReference>
<reference evidence="3" key="1">
    <citation type="submission" date="2014-07" db="EMBL/GenBank/DDBJ databases">
        <authorList>
            <person name="Martin A.A"/>
            <person name="De Silva N."/>
        </authorList>
    </citation>
    <scope>NUCLEOTIDE SEQUENCE</scope>
</reference>
<evidence type="ECO:0000256" key="1">
    <source>
        <dbReference type="SAM" id="MobiDB-lite"/>
    </source>
</evidence>
<evidence type="ECO:0000313" key="4">
    <source>
        <dbReference type="WBParaSite" id="SVE_1309500.1"/>
    </source>
</evidence>
<keyword evidence="3" id="KW-1185">Reference proteome</keyword>
<dbReference type="AlphaFoldDB" id="A0A0K0FS35"/>
<dbReference type="InterPro" id="IPR035940">
    <property type="entry name" value="CAP_sf"/>
</dbReference>
<feature type="domain" description="SCP" evidence="2">
    <location>
        <begin position="161"/>
        <end position="290"/>
    </location>
</feature>
<organism evidence="3 4">
    <name type="scientific">Strongyloides venezuelensis</name>
    <name type="common">Threadworm</name>
    <dbReference type="NCBI Taxonomy" id="75913"/>
    <lineage>
        <taxon>Eukaryota</taxon>
        <taxon>Metazoa</taxon>
        <taxon>Ecdysozoa</taxon>
        <taxon>Nematoda</taxon>
        <taxon>Chromadorea</taxon>
        <taxon>Rhabditida</taxon>
        <taxon>Tylenchina</taxon>
        <taxon>Panagrolaimomorpha</taxon>
        <taxon>Strongyloidoidea</taxon>
        <taxon>Strongyloididae</taxon>
        <taxon>Strongyloides</taxon>
    </lineage>
</organism>
<dbReference type="SMART" id="SM00198">
    <property type="entry name" value="SCP"/>
    <property type="match status" value="1"/>
</dbReference>
<dbReference type="Proteomes" id="UP000035680">
    <property type="component" value="Unassembled WGS sequence"/>
</dbReference>
<feature type="region of interest" description="Disordered" evidence="1">
    <location>
        <begin position="71"/>
        <end position="143"/>
    </location>
</feature>
<dbReference type="WBParaSite" id="SVE_1309500.1">
    <property type="protein sequence ID" value="SVE_1309500.1"/>
    <property type="gene ID" value="SVE_1309500"/>
</dbReference>
<evidence type="ECO:0000313" key="3">
    <source>
        <dbReference type="Proteomes" id="UP000035680"/>
    </source>
</evidence>
<reference evidence="4" key="2">
    <citation type="submission" date="2015-08" db="UniProtKB">
        <authorList>
            <consortium name="WormBaseParasite"/>
        </authorList>
    </citation>
    <scope>IDENTIFICATION</scope>
</reference>
<proteinExistence type="predicted"/>
<feature type="compositionally biased region" description="Basic residues" evidence="1">
    <location>
        <begin position="96"/>
        <end position="122"/>
    </location>
</feature>
<protein>
    <submittedName>
        <fullName evidence="4">SCP domain-containing protein</fullName>
    </submittedName>
</protein>